<evidence type="ECO:0000313" key="2">
    <source>
        <dbReference type="Proteomes" id="UP000289340"/>
    </source>
</evidence>
<dbReference type="EMBL" id="QZWG01000002">
    <property type="protein sequence ID" value="RZC27040.1"/>
    <property type="molecule type" value="Genomic_DNA"/>
</dbReference>
<dbReference type="Proteomes" id="UP000289340">
    <property type="component" value="Chromosome 2"/>
</dbReference>
<sequence length="104" mass="11601">MLASLQSSVCHLCSELSNFNEYDLADIDAINEELSWVKETGDLLHNEAMKVLKCGMEGLNQAKIGIELKVSRLFPHPMQLHFLPLHPFDSDAKVGAIPAARERL</sequence>
<protein>
    <submittedName>
        <fullName evidence="1">Uncharacterized protein</fullName>
    </submittedName>
</protein>
<evidence type="ECO:0000313" key="1">
    <source>
        <dbReference type="EMBL" id="RZC27040.1"/>
    </source>
</evidence>
<keyword evidence="2" id="KW-1185">Reference proteome</keyword>
<proteinExistence type="predicted"/>
<gene>
    <name evidence="1" type="ORF">D0Y65_005271</name>
</gene>
<dbReference type="AlphaFoldDB" id="A0A445LUZ0"/>
<accession>A0A445LUZ0</accession>
<reference evidence="1 2" key="1">
    <citation type="submission" date="2018-09" db="EMBL/GenBank/DDBJ databases">
        <title>A high-quality reference genome of wild soybean provides a powerful tool to mine soybean genomes.</title>
        <authorList>
            <person name="Xie M."/>
            <person name="Chung C.Y.L."/>
            <person name="Li M.-W."/>
            <person name="Wong F.-L."/>
            <person name="Chan T.-F."/>
            <person name="Lam H.-M."/>
        </authorList>
    </citation>
    <scope>NUCLEOTIDE SEQUENCE [LARGE SCALE GENOMIC DNA]</scope>
    <source>
        <strain evidence="2">cv. W05</strain>
        <tissue evidence="1">Hypocotyl of etiolated seedlings</tissue>
    </source>
</reference>
<comment type="caution">
    <text evidence="1">The sequence shown here is derived from an EMBL/GenBank/DDBJ whole genome shotgun (WGS) entry which is preliminary data.</text>
</comment>
<organism evidence="1 2">
    <name type="scientific">Glycine soja</name>
    <name type="common">Wild soybean</name>
    <dbReference type="NCBI Taxonomy" id="3848"/>
    <lineage>
        <taxon>Eukaryota</taxon>
        <taxon>Viridiplantae</taxon>
        <taxon>Streptophyta</taxon>
        <taxon>Embryophyta</taxon>
        <taxon>Tracheophyta</taxon>
        <taxon>Spermatophyta</taxon>
        <taxon>Magnoliopsida</taxon>
        <taxon>eudicotyledons</taxon>
        <taxon>Gunneridae</taxon>
        <taxon>Pentapetalae</taxon>
        <taxon>rosids</taxon>
        <taxon>fabids</taxon>
        <taxon>Fabales</taxon>
        <taxon>Fabaceae</taxon>
        <taxon>Papilionoideae</taxon>
        <taxon>50 kb inversion clade</taxon>
        <taxon>NPAAA clade</taxon>
        <taxon>indigoferoid/millettioid clade</taxon>
        <taxon>Phaseoleae</taxon>
        <taxon>Glycine</taxon>
        <taxon>Glycine subgen. Soja</taxon>
    </lineage>
</organism>
<name>A0A445LUZ0_GLYSO</name>